<dbReference type="VEuPathDB" id="VectorBase:BGLAX_036856"/>
<dbReference type="PANTHER" id="PTHR20939:SF11">
    <property type="entry name" value="LD12265P"/>
    <property type="match status" value="1"/>
</dbReference>
<evidence type="ECO:0000256" key="7">
    <source>
        <dbReference type="SAM" id="MobiDB-lite"/>
    </source>
</evidence>
<evidence type="ECO:0000256" key="3">
    <source>
        <dbReference type="ARBA" id="ARBA00022753"/>
    </source>
</evidence>
<evidence type="ECO:0000256" key="4">
    <source>
        <dbReference type="ARBA" id="ARBA00022927"/>
    </source>
</evidence>
<evidence type="ECO:0000313" key="9">
    <source>
        <dbReference type="EnsemblMetazoa" id="BGLB009694-PB"/>
    </source>
</evidence>
<dbReference type="GO" id="GO:0015031">
    <property type="term" value="P:protein transport"/>
    <property type="evidence" value="ECO:0007669"/>
    <property type="project" value="UniProtKB-KW"/>
</dbReference>
<feature type="region of interest" description="Disordered" evidence="7">
    <location>
        <begin position="1"/>
        <end position="40"/>
    </location>
</feature>
<dbReference type="OrthoDB" id="5975050at2759"/>
<dbReference type="GO" id="GO:1901981">
    <property type="term" value="F:phosphatidylinositol phosphate binding"/>
    <property type="evidence" value="ECO:0007669"/>
    <property type="project" value="TreeGrafter"/>
</dbReference>
<accession>A0A2C9JXL7</accession>
<dbReference type="VEuPathDB" id="VectorBase:BGLB009694"/>
<evidence type="ECO:0000256" key="6">
    <source>
        <dbReference type="ARBA" id="ARBA00023136"/>
    </source>
</evidence>
<dbReference type="PROSITE" id="PS50195">
    <property type="entry name" value="PX"/>
    <property type="match status" value="1"/>
</dbReference>
<gene>
    <name evidence="9" type="primary">106072123</name>
</gene>
<feature type="domain" description="PX" evidence="8">
    <location>
        <begin position="80"/>
        <end position="198"/>
    </location>
</feature>
<dbReference type="SUPFAM" id="SSF64268">
    <property type="entry name" value="PX domain"/>
    <property type="match status" value="1"/>
</dbReference>
<protein>
    <recommendedName>
        <fullName evidence="8">PX domain-containing protein</fullName>
    </recommendedName>
</protein>
<keyword evidence="5" id="KW-0446">Lipid-binding</keyword>
<dbReference type="KEGG" id="bgt:106072123"/>
<proteinExistence type="predicted"/>
<dbReference type="InterPro" id="IPR036871">
    <property type="entry name" value="PX_dom_sf"/>
</dbReference>
<keyword evidence="2" id="KW-0813">Transport</keyword>
<dbReference type="RefSeq" id="XP_013087867.2">
    <property type="nucleotide sequence ID" value="XM_013232413.2"/>
</dbReference>
<evidence type="ECO:0000256" key="1">
    <source>
        <dbReference type="ARBA" id="ARBA00004469"/>
    </source>
</evidence>
<evidence type="ECO:0000256" key="5">
    <source>
        <dbReference type="ARBA" id="ARBA00023121"/>
    </source>
</evidence>
<keyword evidence="3" id="KW-0967">Endosome</keyword>
<dbReference type="InterPro" id="IPR011990">
    <property type="entry name" value="TPR-like_helical_dom_sf"/>
</dbReference>
<dbReference type="STRING" id="6526.A0A2C9JXL7"/>
<reference evidence="9" key="1">
    <citation type="submission" date="2020-05" db="UniProtKB">
        <authorList>
            <consortium name="EnsemblMetazoa"/>
        </authorList>
    </citation>
    <scope>IDENTIFICATION</scope>
    <source>
        <strain evidence="9">BB02</strain>
    </source>
</reference>
<dbReference type="Gene3D" id="1.25.40.10">
    <property type="entry name" value="Tetratricopeptide repeat domain"/>
    <property type="match status" value="1"/>
</dbReference>
<evidence type="ECO:0000313" key="10">
    <source>
        <dbReference type="Proteomes" id="UP000076420"/>
    </source>
</evidence>
<comment type="subcellular location">
    <subcellularLocation>
        <location evidence="1">Early endosome membrane</location>
        <topology evidence="1">Peripheral membrane protein</topology>
        <orientation evidence="1">Cytoplasmic side</orientation>
    </subcellularLocation>
</comment>
<name>A0A2C9JXL7_BIOGL</name>
<dbReference type="EnsemblMetazoa" id="BGLB009694-RB">
    <property type="protein sequence ID" value="BGLB009694-PB"/>
    <property type="gene ID" value="BGLB009694"/>
</dbReference>
<evidence type="ECO:0000256" key="2">
    <source>
        <dbReference type="ARBA" id="ARBA00022448"/>
    </source>
</evidence>
<dbReference type="SMART" id="SM00312">
    <property type="entry name" value="PX"/>
    <property type="match status" value="1"/>
</dbReference>
<dbReference type="Pfam" id="PF00787">
    <property type="entry name" value="PX"/>
    <property type="match status" value="1"/>
</dbReference>
<organism evidence="9 10">
    <name type="scientific">Biomphalaria glabrata</name>
    <name type="common">Bloodfluke planorb</name>
    <name type="synonym">Freshwater snail</name>
    <dbReference type="NCBI Taxonomy" id="6526"/>
    <lineage>
        <taxon>Eukaryota</taxon>
        <taxon>Metazoa</taxon>
        <taxon>Spiralia</taxon>
        <taxon>Lophotrochozoa</taxon>
        <taxon>Mollusca</taxon>
        <taxon>Gastropoda</taxon>
        <taxon>Heterobranchia</taxon>
        <taxon>Euthyneura</taxon>
        <taxon>Panpulmonata</taxon>
        <taxon>Hygrophila</taxon>
        <taxon>Lymnaeoidea</taxon>
        <taxon>Planorbidae</taxon>
        <taxon>Biomphalaria</taxon>
    </lineage>
</organism>
<dbReference type="Gene3D" id="3.30.1520.10">
    <property type="entry name" value="Phox-like domain"/>
    <property type="match status" value="1"/>
</dbReference>
<dbReference type="AlphaFoldDB" id="A0A2C9JXL7"/>
<dbReference type="GO" id="GO:0031901">
    <property type="term" value="C:early endosome membrane"/>
    <property type="evidence" value="ECO:0007669"/>
    <property type="project" value="UniProtKB-SubCell"/>
</dbReference>
<dbReference type="InterPro" id="IPR039937">
    <property type="entry name" value="SNX20/SNX21"/>
</dbReference>
<feature type="compositionally biased region" description="Low complexity" evidence="7">
    <location>
        <begin position="1"/>
        <end position="13"/>
    </location>
</feature>
<dbReference type="EnsemblMetazoa" id="BGLB009694-RC">
    <property type="protein sequence ID" value="BGLB009694-PC"/>
    <property type="gene ID" value="BGLB009694"/>
</dbReference>
<keyword evidence="6" id="KW-0472">Membrane</keyword>
<dbReference type="InterPro" id="IPR001683">
    <property type="entry name" value="PX_dom"/>
</dbReference>
<dbReference type="SUPFAM" id="SSF48452">
    <property type="entry name" value="TPR-like"/>
    <property type="match status" value="1"/>
</dbReference>
<keyword evidence="4" id="KW-0653">Protein transport</keyword>
<dbReference type="PANTHER" id="PTHR20939">
    <property type="entry name" value="SORTING NEXIN 20, 21"/>
    <property type="match status" value="1"/>
</dbReference>
<sequence>MMSSLLTKLKTSSHGYQDAENKKSSEAAAEENALGEEQDTITGGISGTLAISDLTLKTPTDTNKDFHYDVPCDGSYTMSSNVSFEVISAEVVKEGRSGHVNYTILIKPDKDALRTIPTVVKRRYSDFEHLHQQLRKRFPSIMANVLFPRKVLLGNFTSETIAKRSTAFEQYLTHLFSFFEIRFSSHFLYFFVLEDFSDAIRYFVQKDYGNAVLYFEKILPVLEKLYGDSHPHVLNCLCGLVVSYMKLEKYAVAEACSQVALKCMGAINDETMASLLMTSIRLCWTLGKDKQDLEKKVQDLKSKGVSVIRDLNEVLNETFQFKSN</sequence>
<evidence type="ECO:0000259" key="8">
    <source>
        <dbReference type="PROSITE" id="PS50195"/>
    </source>
</evidence>
<dbReference type="Proteomes" id="UP000076420">
    <property type="component" value="Unassembled WGS sequence"/>
</dbReference>